<sequence>MRVWGGTNPCDVGLDLSGSWLVAARPLCHLQCPVTYLSRLQNSARRPCEIDLQGGRPRLVRRGGLADGTGPSGPKPLLWVGRDGERWRLRIPLVRTSSESAVRCPGKAPEGAVPDPSPDRHAATRSRRVSSSSSPPAADGFGAGTPCPALRANPFPEVTDPFCRLPLPTLFHRPEAVHLGDLMQL</sequence>
<dbReference type="AlphaFoldDB" id="A0A833VLI3"/>
<gene>
    <name evidence="2" type="ORF">FCM35_KLT06445</name>
</gene>
<comment type="caution">
    <text evidence="2">The sequence shown here is derived from an EMBL/GenBank/DDBJ whole genome shotgun (WGS) entry which is preliminary data.</text>
</comment>
<accession>A0A833VLI3</accession>
<dbReference type="PANTHER" id="PTHR34141:SF1">
    <property type="match status" value="1"/>
</dbReference>
<organism evidence="2 3">
    <name type="scientific">Carex littledalei</name>
    <dbReference type="NCBI Taxonomy" id="544730"/>
    <lineage>
        <taxon>Eukaryota</taxon>
        <taxon>Viridiplantae</taxon>
        <taxon>Streptophyta</taxon>
        <taxon>Embryophyta</taxon>
        <taxon>Tracheophyta</taxon>
        <taxon>Spermatophyta</taxon>
        <taxon>Magnoliopsida</taxon>
        <taxon>Liliopsida</taxon>
        <taxon>Poales</taxon>
        <taxon>Cyperaceae</taxon>
        <taxon>Cyperoideae</taxon>
        <taxon>Cariceae</taxon>
        <taxon>Carex</taxon>
        <taxon>Carex subgen. Euthyceras</taxon>
    </lineage>
</organism>
<proteinExistence type="predicted"/>
<name>A0A833VLI3_9POAL</name>
<feature type="region of interest" description="Disordered" evidence="1">
    <location>
        <begin position="100"/>
        <end position="145"/>
    </location>
</feature>
<evidence type="ECO:0000256" key="1">
    <source>
        <dbReference type="SAM" id="MobiDB-lite"/>
    </source>
</evidence>
<evidence type="ECO:0000313" key="2">
    <source>
        <dbReference type="EMBL" id="KAF3327839.1"/>
    </source>
</evidence>
<dbReference type="OrthoDB" id="1712206at2759"/>
<dbReference type="PANTHER" id="PTHR34141">
    <property type="match status" value="1"/>
</dbReference>
<reference evidence="2" key="1">
    <citation type="submission" date="2020-01" db="EMBL/GenBank/DDBJ databases">
        <title>Genome sequence of Kobresia littledalei, the first chromosome-level genome in the family Cyperaceae.</title>
        <authorList>
            <person name="Qu G."/>
        </authorList>
    </citation>
    <scope>NUCLEOTIDE SEQUENCE</scope>
    <source>
        <strain evidence="2">C.B.Clarke</strain>
        <tissue evidence="2">Leaf</tissue>
    </source>
</reference>
<keyword evidence="3" id="KW-1185">Reference proteome</keyword>
<dbReference type="EMBL" id="SWLB01000016">
    <property type="protein sequence ID" value="KAF3327839.1"/>
    <property type="molecule type" value="Genomic_DNA"/>
</dbReference>
<dbReference type="Proteomes" id="UP000623129">
    <property type="component" value="Unassembled WGS sequence"/>
</dbReference>
<protein>
    <submittedName>
        <fullName evidence="2">Uncharacterized protein</fullName>
    </submittedName>
</protein>
<evidence type="ECO:0000313" key="3">
    <source>
        <dbReference type="Proteomes" id="UP000623129"/>
    </source>
</evidence>